<gene>
    <name evidence="2" type="ORF">FOL46_000058</name>
    <name evidence="1" type="ORF">FOZ61_005377</name>
</gene>
<dbReference type="PANTHER" id="PTHR39741">
    <property type="entry name" value="F-BOX DOMAIN CONTAINING PROTEIN, EXPRESSED"/>
    <property type="match status" value="1"/>
</dbReference>
<dbReference type="InterPro" id="IPR055336">
    <property type="entry name" value="At4g00755-like"/>
</dbReference>
<dbReference type="AlphaFoldDB" id="A0A7J6MI46"/>
<name>A0A7J6MI46_PEROL</name>
<evidence type="ECO:0000313" key="3">
    <source>
        <dbReference type="Proteomes" id="UP000570595"/>
    </source>
</evidence>
<organism evidence="1 3">
    <name type="scientific">Perkinsus olseni</name>
    <name type="common">Perkinsus atlanticus</name>
    <dbReference type="NCBI Taxonomy" id="32597"/>
    <lineage>
        <taxon>Eukaryota</taxon>
        <taxon>Sar</taxon>
        <taxon>Alveolata</taxon>
        <taxon>Perkinsozoa</taxon>
        <taxon>Perkinsea</taxon>
        <taxon>Perkinsida</taxon>
        <taxon>Perkinsidae</taxon>
        <taxon>Perkinsus</taxon>
    </lineage>
</organism>
<protein>
    <submittedName>
        <fullName evidence="1">Uncharacterized protein</fullName>
    </submittedName>
</protein>
<evidence type="ECO:0000313" key="2">
    <source>
        <dbReference type="EMBL" id="KAF4676595.1"/>
    </source>
</evidence>
<sequence length="659" mass="74571">MAPLNDPPTSSSNCQCPTEPRVCSPYFSLPSAVLLNVYSYDTVPEILKRDLPLNRAVHSLLVDVLHIYDLVLANENRLIPWPQRPDAIAGPSLLSYGELCSSAREVLSEVADLSAFSCTFYNLITEGIVASSQDDPVQDVSKSVTNDDEFWSSSGEAHMACHGNCSSRRELPTCICDPEYLVYGLCDRSLITRVEINFYRADYQAGQPTYAPRAVRVFVRDDLEDEWAAVTPFIETQNTSKRLIIHLAPRIVTGTFVKLELYGRQQTQQEDGQWYVCVRYARVVGVPLSSSHFFRRYPILKSLISEGSPNAGSHPEYDRVLMGLEYDIPQDGPWLPSARITSREEFGIALLMMDRALRNLRLAIACEPLHEWRNQINPVTSVAVYKRLFAAYAELFTSDWSEVDRQRVRDGLRVPDPIGVMLRERYERFRVGDQRLTAFETVMLIRWFARQPDRRETFQGLLSRCTSSEERMTPCLLTVEVGDELRRYDLARSIMVYQHSRVLPHDCFLGTFIRLGIDWPTEESDPVHDLLLNLRGNNAAPLLTRFYGSNTRELAHVISVCIAHYQALVYPVAASAGSLGKPMAESGPSGKRYAERIADLVDRLPLNPHDESALRIQLLLRLEDTGSQPELAVPSRYPGCPTLIALDDIIRKFGDFDEE</sequence>
<dbReference type="Proteomes" id="UP000570595">
    <property type="component" value="Unassembled WGS sequence"/>
</dbReference>
<evidence type="ECO:0000313" key="4">
    <source>
        <dbReference type="Proteomes" id="UP000572268"/>
    </source>
</evidence>
<dbReference type="EMBL" id="JABAHT010000003">
    <property type="protein sequence ID" value="KAF4671154.1"/>
    <property type="molecule type" value="Genomic_DNA"/>
</dbReference>
<proteinExistence type="predicted"/>
<dbReference type="OrthoDB" id="63379at2759"/>
<reference evidence="3 4" key="1">
    <citation type="submission" date="2020-04" db="EMBL/GenBank/DDBJ databases">
        <title>Perkinsus olseni comparative genomics.</title>
        <authorList>
            <person name="Bogema D.R."/>
        </authorList>
    </citation>
    <scope>NUCLEOTIDE SEQUENCE [LARGE SCALE GENOMIC DNA]</scope>
    <source>
        <strain evidence="1">ATCC PRA-179</strain>
        <strain evidence="2">ATCC PRA-31</strain>
    </source>
</reference>
<evidence type="ECO:0000313" key="1">
    <source>
        <dbReference type="EMBL" id="KAF4671154.1"/>
    </source>
</evidence>
<comment type="caution">
    <text evidence="1">The sequence shown here is derived from an EMBL/GenBank/DDBJ whole genome shotgun (WGS) entry which is preliminary data.</text>
</comment>
<dbReference type="Proteomes" id="UP000572268">
    <property type="component" value="Unassembled WGS sequence"/>
</dbReference>
<accession>A0A7J6MI46</accession>
<dbReference type="PANTHER" id="PTHR39741:SF2">
    <property type="entry name" value="F-BOX DOMAIN-CONTAINING PROTEIN"/>
    <property type="match status" value="1"/>
</dbReference>
<dbReference type="EMBL" id="JABANN010000001">
    <property type="protein sequence ID" value="KAF4676595.1"/>
    <property type="molecule type" value="Genomic_DNA"/>
</dbReference>